<comment type="similarity">
    <text evidence="1 4">Belongs to the D-isomer specific 2-hydroxyacid dehydrogenase family.</text>
</comment>
<evidence type="ECO:0000256" key="2">
    <source>
        <dbReference type="ARBA" id="ARBA00023002"/>
    </source>
</evidence>
<keyword evidence="2 4" id="KW-0560">Oxidoreductase</keyword>
<dbReference type="InterPro" id="IPR006140">
    <property type="entry name" value="D-isomer_DH_NAD-bd"/>
</dbReference>
<dbReference type="AlphaFoldDB" id="A0A1S8L4Z2"/>
<reference evidence="7 8" key="1">
    <citation type="submission" date="2022-04" db="EMBL/GenBank/DDBJ databases">
        <title>Genome sequence of C. roseum typestrain.</title>
        <authorList>
            <person name="Poehlein A."/>
            <person name="Schoch T."/>
            <person name="Duerre P."/>
            <person name="Daniel R."/>
        </authorList>
    </citation>
    <scope>NUCLEOTIDE SEQUENCE [LARGE SCALE GENOMIC DNA]</scope>
    <source>
        <strain evidence="7 8">DSM 7320</strain>
    </source>
</reference>
<dbReference type="EMBL" id="CP096983">
    <property type="protein sequence ID" value="URZ09933.1"/>
    <property type="molecule type" value="Genomic_DNA"/>
</dbReference>
<dbReference type="EC" id="1.1.1.79" evidence="7"/>
<evidence type="ECO:0000259" key="5">
    <source>
        <dbReference type="Pfam" id="PF00389"/>
    </source>
</evidence>
<dbReference type="STRING" id="84029.CROST_23510"/>
<evidence type="ECO:0000256" key="3">
    <source>
        <dbReference type="ARBA" id="ARBA00023027"/>
    </source>
</evidence>
<dbReference type="InterPro" id="IPR036291">
    <property type="entry name" value="NAD(P)-bd_dom_sf"/>
</dbReference>
<dbReference type="PANTHER" id="PTHR43333">
    <property type="entry name" value="2-HACID_DH_C DOMAIN-CONTAINING PROTEIN"/>
    <property type="match status" value="1"/>
</dbReference>
<feature type="domain" description="D-isomer specific 2-hydroxyacid dehydrogenase NAD-binding" evidence="6">
    <location>
        <begin position="105"/>
        <end position="277"/>
    </location>
</feature>
<dbReference type="RefSeq" id="WP_077833497.1">
    <property type="nucleotide sequence ID" value="NZ_CP096983.1"/>
</dbReference>
<dbReference type="SUPFAM" id="SSF52283">
    <property type="entry name" value="Formate/glycerate dehydrogenase catalytic domain-like"/>
    <property type="match status" value="1"/>
</dbReference>
<gene>
    <name evidence="7" type="primary">ghrB</name>
    <name evidence="7" type="ORF">CROST_006410</name>
</gene>
<evidence type="ECO:0000256" key="1">
    <source>
        <dbReference type="ARBA" id="ARBA00005854"/>
    </source>
</evidence>
<dbReference type="GO" id="GO:0051287">
    <property type="term" value="F:NAD binding"/>
    <property type="evidence" value="ECO:0007669"/>
    <property type="project" value="InterPro"/>
</dbReference>
<dbReference type="SUPFAM" id="SSF51735">
    <property type="entry name" value="NAD(P)-binding Rossmann-fold domains"/>
    <property type="match status" value="1"/>
</dbReference>
<evidence type="ECO:0000313" key="8">
    <source>
        <dbReference type="Proteomes" id="UP000190951"/>
    </source>
</evidence>
<keyword evidence="8" id="KW-1185">Reference proteome</keyword>
<dbReference type="Pfam" id="PF02826">
    <property type="entry name" value="2-Hacid_dh_C"/>
    <property type="match status" value="1"/>
</dbReference>
<proteinExistence type="inferred from homology"/>
<accession>A0A1S8L4Z2</accession>
<dbReference type="Pfam" id="PF00389">
    <property type="entry name" value="2-Hacid_dh"/>
    <property type="match status" value="1"/>
</dbReference>
<dbReference type="PANTHER" id="PTHR43333:SF1">
    <property type="entry name" value="D-ISOMER SPECIFIC 2-HYDROXYACID DEHYDROGENASE NAD-BINDING DOMAIN-CONTAINING PROTEIN"/>
    <property type="match status" value="1"/>
</dbReference>
<sequence length="315" mass="36562">MNTKALITFHFSEEQIKSLEELGFEIISKSERNLKYTDELKDVEFMFTYNPFSHFDIGNLKKLRWIQLESDGFDQVPKEYVKNNGIIVTNNKEGYSVPISEWIIWSILSMYKEANGFFKNKEEKRWKLRTSVREIFGETVGILGTGNIAIETAKRLQAFSVNVLGLNTTGHQVENFNKCYSSDELEAMLKECDVVISLLPITDKTYHFIDEKIFSMMKAGTIFVNASRGQIVCEEKLIKFLKNGKIRSAALDVVEQEPLKKDSPLWEMDNVIITPHNSWVSQNMAKRKYKLVYENMKRYKEGKELKNVVDLEKGY</sequence>
<evidence type="ECO:0000313" key="7">
    <source>
        <dbReference type="EMBL" id="URZ09933.1"/>
    </source>
</evidence>
<feature type="domain" description="D-isomer specific 2-hydroxyacid dehydrogenase catalytic" evidence="5">
    <location>
        <begin position="8"/>
        <end position="309"/>
    </location>
</feature>
<dbReference type="KEGG" id="crw:CROST_006410"/>
<evidence type="ECO:0000256" key="4">
    <source>
        <dbReference type="RuleBase" id="RU003719"/>
    </source>
</evidence>
<name>A0A1S8L4Z2_9CLOT</name>
<dbReference type="Gene3D" id="3.40.50.720">
    <property type="entry name" value="NAD(P)-binding Rossmann-like Domain"/>
    <property type="match status" value="2"/>
</dbReference>
<dbReference type="InterPro" id="IPR006139">
    <property type="entry name" value="D-isomer_2_OHA_DH_cat_dom"/>
</dbReference>
<dbReference type="CDD" id="cd12155">
    <property type="entry name" value="PGDH_1"/>
    <property type="match status" value="1"/>
</dbReference>
<dbReference type="GO" id="GO:0030267">
    <property type="term" value="F:glyoxylate reductase (NADPH) activity"/>
    <property type="evidence" value="ECO:0007669"/>
    <property type="project" value="UniProtKB-EC"/>
</dbReference>
<protein>
    <submittedName>
        <fullName evidence="7">Glyoxylate/hydroxypyruvate reductase B</fullName>
        <ecNumber evidence="7">1.1.1.79</ecNumber>
    </submittedName>
</protein>
<dbReference type="Proteomes" id="UP000190951">
    <property type="component" value="Chromosome"/>
</dbReference>
<keyword evidence="3" id="KW-0520">NAD</keyword>
<organism evidence="7 8">
    <name type="scientific">Clostridium felsineum</name>
    <dbReference type="NCBI Taxonomy" id="36839"/>
    <lineage>
        <taxon>Bacteria</taxon>
        <taxon>Bacillati</taxon>
        <taxon>Bacillota</taxon>
        <taxon>Clostridia</taxon>
        <taxon>Eubacteriales</taxon>
        <taxon>Clostridiaceae</taxon>
        <taxon>Clostridium</taxon>
    </lineage>
</organism>
<evidence type="ECO:0000259" key="6">
    <source>
        <dbReference type="Pfam" id="PF02826"/>
    </source>
</evidence>